<evidence type="ECO:0000259" key="6">
    <source>
        <dbReference type="PROSITE" id="PS51007"/>
    </source>
</evidence>
<dbReference type="EMBL" id="CP101527">
    <property type="protein sequence ID" value="UZW75745.1"/>
    <property type="molecule type" value="Genomic_DNA"/>
</dbReference>
<dbReference type="PROSITE" id="PS51007">
    <property type="entry name" value="CYTC"/>
    <property type="match status" value="1"/>
</dbReference>
<sequence>MSNIALTKKQTMKLATAAVALLSAALIAFASKPAVASETATRTANEAITSARAAELTHMLRHDCGSCHGMTFKGGLGPSLLPEQFKDKNVDYIKLTILHGRNGTAMPPWKEILSDSDAEWIAEFLLSGKIKQFNQ</sequence>
<evidence type="ECO:0000313" key="8">
    <source>
        <dbReference type="Proteomes" id="UP001164472"/>
    </source>
</evidence>
<dbReference type="KEGG" id="asem:NNL22_03920"/>
<organism evidence="7 8">
    <name type="scientific">Alkalimarinus sediminis</name>
    <dbReference type="NCBI Taxonomy" id="1632866"/>
    <lineage>
        <taxon>Bacteria</taxon>
        <taxon>Pseudomonadati</taxon>
        <taxon>Pseudomonadota</taxon>
        <taxon>Gammaproteobacteria</taxon>
        <taxon>Alteromonadales</taxon>
        <taxon>Alteromonadaceae</taxon>
        <taxon>Alkalimarinus</taxon>
    </lineage>
</organism>
<dbReference type="Proteomes" id="UP001164472">
    <property type="component" value="Chromosome"/>
</dbReference>
<evidence type="ECO:0000256" key="5">
    <source>
        <dbReference type="SAM" id="SignalP"/>
    </source>
</evidence>
<gene>
    <name evidence="7" type="ORF">NNL22_03920</name>
</gene>
<dbReference type="SUPFAM" id="SSF46626">
    <property type="entry name" value="Cytochrome c"/>
    <property type="match status" value="1"/>
</dbReference>
<reference evidence="7" key="1">
    <citation type="submission" date="2022-07" db="EMBL/GenBank/DDBJ databases">
        <title>Alkalimarinus sp. nov., isolated from gut of a Alitta virens.</title>
        <authorList>
            <person name="Yang A.I."/>
            <person name="Shin N.-R."/>
        </authorList>
    </citation>
    <scope>NUCLEOTIDE SEQUENCE</scope>
    <source>
        <strain evidence="7">FA028</strain>
    </source>
</reference>
<feature type="domain" description="Cytochrome c" evidence="6">
    <location>
        <begin position="51"/>
        <end position="129"/>
    </location>
</feature>
<proteinExistence type="predicted"/>
<feature type="chain" id="PRO_5038703185" evidence="5">
    <location>
        <begin position="37"/>
        <end position="135"/>
    </location>
</feature>
<feature type="signal peptide" evidence="5">
    <location>
        <begin position="1"/>
        <end position="36"/>
    </location>
</feature>
<accession>A0A9E8HK03</accession>
<dbReference type="InterPro" id="IPR036909">
    <property type="entry name" value="Cyt_c-like_dom_sf"/>
</dbReference>
<dbReference type="Gene3D" id="1.10.760.10">
    <property type="entry name" value="Cytochrome c-like domain"/>
    <property type="match status" value="1"/>
</dbReference>
<dbReference type="GO" id="GO:0046872">
    <property type="term" value="F:metal ion binding"/>
    <property type="evidence" value="ECO:0007669"/>
    <property type="project" value="UniProtKB-KW"/>
</dbReference>
<evidence type="ECO:0000256" key="4">
    <source>
        <dbReference type="PROSITE-ProRule" id="PRU00433"/>
    </source>
</evidence>
<evidence type="ECO:0000256" key="1">
    <source>
        <dbReference type="ARBA" id="ARBA00022617"/>
    </source>
</evidence>
<dbReference type="GO" id="GO:0009055">
    <property type="term" value="F:electron transfer activity"/>
    <property type="evidence" value="ECO:0007669"/>
    <property type="project" value="InterPro"/>
</dbReference>
<dbReference type="InterPro" id="IPR009056">
    <property type="entry name" value="Cyt_c-like_dom"/>
</dbReference>
<name>A0A9E8HK03_9ALTE</name>
<protein>
    <submittedName>
        <fullName evidence="7">Cytochrome c</fullName>
    </submittedName>
</protein>
<dbReference type="RefSeq" id="WP_251810432.1">
    <property type="nucleotide sequence ID" value="NZ_CP101527.1"/>
</dbReference>
<evidence type="ECO:0000256" key="3">
    <source>
        <dbReference type="ARBA" id="ARBA00023004"/>
    </source>
</evidence>
<keyword evidence="1 4" id="KW-0349">Heme</keyword>
<evidence type="ECO:0000313" key="7">
    <source>
        <dbReference type="EMBL" id="UZW75745.1"/>
    </source>
</evidence>
<keyword evidence="8" id="KW-1185">Reference proteome</keyword>
<dbReference type="GO" id="GO:0020037">
    <property type="term" value="F:heme binding"/>
    <property type="evidence" value="ECO:0007669"/>
    <property type="project" value="InterPro"/>
</dbReference>
<evidence type="ECO:0000256" key="2">
    <source>
        <dbReference type="ARBA" id="ARBA00022723"/>
    </source>
</evidence>
<dbReference type="AlphaFoldDB" id="A0A9E8HK03"/>
<keyword evidence="3 4" id="KW-0408">Iron</keyword>
<keyword evidence="5" id="KW-0732">Signal</keyword>
<keyword evidence="2 4" id="KW-0479">Metal-binding</keyword>
<dbReference type="Pfam" id="PF13442">
    <property type="entry name" value="Cytochrome_CBB3"/>
    <property type="match status" value="1"/>
</dbReference>